<keyword evidence="7" id="KW-0560">Oxidoreductase</keyword>
<dbReference type="CDD" id="cd00291">
    <property type="entry name" value="SirA_YedF_YeeD"/>
    <property type="match status" value="1"/>
</dbReference>
<dbReference type="EMBL" id="CASHTH010002105">
    <property type="protein sequence ID" value="CAI8024908.1"/>
    <property type="molecule type" value="Genomic_DNA"/>
</dbReference>
<dbReference type="PRINTS" id="PR00397">
    <property type="entry name" value="SIROHAEM"/>
</dbReference>
<evidence type="ECO:0000256" key="6">
    <source>
        <dbReference type="ARBA" id="ARBA00022723"/>
    </source>
</evidence>
<dbReference type="InterPro" id="IPR006066">
    <property type="entry name" value="NO2/SO3_Rdtase_FeS/sirohaem_BS"/>
</dbReference>
<dbReference type="GO" id="GO:0020037">
    <property type="term" value="F:heme binding"/>
    <property type="evidence" value="ECO:0007669"/>
    <property type="project" value="InterPro"/>
</dbReference>
<reference evidence="17" key="1">
    <citation type="submission" date="2023-03" db="EMBL/GenBank/DDBJ databases">
        <authorList>
            <person name="Steffen K."/>
            <person name="Cardenas P."/>
        </authorList>
    </citation>
    <scope>NUCLEOTIDE SEQUENCE</scope>
</reference>
<evidence type="ECO:0000259" key="15">
    <source>
        <dbReference type="Pfam" id="PF01206"/>
    </source>
</evidence>
<feature type="domain" description="Nitrite/sulphite reductase 4Fe-4S" evidence="14">
    <location>
        <begin position="127"/>
        <end position="282"/>
    </location>
</feature>
<dbReference type="SUPFAM" id="SSF56014">
    <property type="entry name" value="Nitrite and sulphite reductase 4Fe-4S domain-like"/>
    <property type="match status" value="2"/>
</dbReference>
<feature type="domain" description="UPF0033" evidence="15">
    <location>
        <begin position="727"/>
        <end position="794"/>
    </location>
</feature>
<evidence type="ECO:0000256" key="1">
    <source>
        <dbReference type="ARBA" id="ARBA00001929"/>
    </source>
</evidence>
<protein>
    <recommendedName>
        <fullName evidence="11">Ferredoxin--nitrite reductase, chloroplastic</fullName>
        <ecNumber evidence="10">1.7.7.1</ecNumber>
    </recommendedName>
</protein>
<keyword evidence="6" id="KW-0479">Metal-binding</keyword>
<keyword evidence="9" id="KW-0411">Iron-sulfur</keyword>
<sequence>MAIEYAGPYDASAILSDVAREIEIYEIQLGRVQAGQVEETLFTEFRLRHGVYGQRDDRSQMIRVKIPFGGLTATQLEMLADVAEEFSDNIIHITTRQDVQYHYVDINNTPELMRRLASVDITTKEACGNVVRNVTACPLTGVCQDETFDVTPYSKALSAFLLGHPDAQDFGRKFKIAFSGCEEHACGLANMHDIGAVAAVKEVDGEVKRGFKLYVGGGLGAVPHQAKIFDDFVSAEELLPISQSICRVFTRLGERKNRNKARLKFVIAKHGIEEFRRLVLEDRETLRPLKAPTQLNGTSKSEEFEEWYASNVRLQKQPGYAFVTTTLPLGDITADQTRALADISRKYVKDTIRATVEQNIVLRWVTMTDLPALYRELKEIGLGDPGAESMVDITACPGTDSCKLGVSSSRGLAAHLRNHFIETGVQNEIKDFRIKISGCPNSCGQHHVANIGFFGSSRRMGAHSAPFYLVLLGGHMIENASSYGLATGKIHGKYIPTFIEELTGKYTAERNEEESFTDYVARLGKAEIKTILSKYDTIPSYEEAPEFYVDTGDTKDYQLKTGVGECAGEVVALVSMKLEEADRLIYESGLNLESGEYQDSAEMAFNAMIKAADGLLTTVGLQYIDDATTVNEFRTHFFEPGNFFPGYGAHIFKATEEDASTFDHELAHRRVEEATLVVEESHNVYGRMRIKQEEEEESRRKTRRSRPARKPRVVKETKSVEEIVDSLDLKGVACPFNYVQAKVRLETMQLGQLLEVTIDDGEPFENVPKSLTNDGHEILDTKKVGKHYRLTVRKGMSDQSPFYNGKCHIMDAEQIYEILNRVRTWDAKMRIDLARQILETVVPPQPPLPAQTMTLEEVQAIMKTDKRPPTDEECEKILEEERLKKYG</sequence>
<dbReference type="InterPro" id="IPR036868">
    <property type="entry name" value="TusA-like_sf"/>
</dbReference>
<feature type="domain" description="Nitrite/sulphite reductase 4Fe-4S" evidence="14">
    <location>
        <begin position="389"/>
        <end position="535"/>
    </location>
</feature>
<keyword evidence="18" id="KW-1185">Reference proteome</keyword>
<dbReference type="Pfam" id="PF01206">
    <property type="entry name" value="TusA"/>
    <property type="match status" value="1"/>
</dbReference>
<evidence type="ECO:0000256" key="11">
    <source>
        <dbReference type="ARBA" id="ARBA00040459"/>
    </source>
</evidence>
<keyword evidence="8" id="KW-0408">Iron</keyword>
<feature type="region of interest" description="Disordered" evidence="13">
    <location>
        <begin position="689"/>
        <end position="713"/>
    </location>
</feature>
<comment type="cofactor">
    <cofactor evidence="1">
        <name>siroheme</name>
        <dbReference type="ChEBI" id="CHEBI:60052"/>
    </cofactor>
</comment>
<feature type="domain" description="Nitrite/Sulfite reductase ferredoxin-like" evidence="16">
    <location>
        <begin position="314"/>
        <end position="379"/>
    </location>
</feature>
<evidence type="ECO:0000256" key="2">
    <source>
        <dbReference type="ARBA" id="ARBA00005096"/>
    </source>
</evidence>
<gene>
    <name evidence="17" type="ORF">GBAR_LOCUS14427</name>
</gene>
<dbReference type="SUPFAM" id="SSF55124">
    <property type="entry name" value="Nitrite/Sulfite reductase N-terminal domain-like"/>
    <property type="match status" value="2"/>
</dbReference>
<keyword evidence="4" id="KW-0004">4Fe-4S</keyword>
<dbReference type="InterPro" id="IPR006067">
    <property type="entry name" value="NO2/SO3_Rdtase_4Fe4S_dom"/>
</dbReference>
<evidence type="ECO:0000259" key="14">
    <source>
        <dbReference type="Pfam" id="PF01077"/>
    </source>
</evidence>
<comment type="caution">
    <text evidence="17">The sequence shown here is derived from an EMBL/GenBank/DDBJ whole genome shotgun (WGS) entry which is preliminary data.</text>
</comment>
<evidence type="ECO:0000256" key="13">
    <source>
        <dbReference type="SAM" id="MobiDB-lite"/>
    </source>
</evidence>
<dbReference type="Gene3D" id="3.90.480.10">
    <property type="entry name" value="Sulfite Reductase Hemoprotein,Domain 2"/>
    <property type="match status" value="1"/>
</dbReference>
<dbReference type="InterPro" id="IPR001455">
    <property type="entry name" value="TusA-like"/>
</dbReference>
<evidence type="ECO:0000256" key="9">
    <source>
        <dbReference type="ARBA" id="ARBA00023014"/>
    </source>
</evidence>
<dbReference type="PANTHER" id="PTHR32439">
    <property type="entry name" value="FERREDOXIN--NITRITE REDUCTASE, CHLOROPLASTIC"/>
    <property type="match status" value="1"/>
</dbReference>
<dbReference type="InterPro" id="IPR005117">
    <property type="entry name" value="NiRdtase/SiRdtase_haem-b_fer"/>
</dbReference>
<accession>A0AA35WKL1</accession>
<dbReference type="Gene3D" id="3.30.413.10">
    <property type="entry name" value="Sulfite Reductase Hemoprotein, domain 1"/>
    <property type="match status" value="2"/>
</dbReference>
<comment type="similarity">
    <text evidence="3">Belongs to the nitrite and sulfite reductase 4Fe-4S domain family.</text>
</comment>
<dbReference type="GO" id="GO:0046872">
    <property type="term" value="F:metal ion binding"/>
    <property type="evidence" value="ECO:0007669"/>
    <property type="project" value="UniProtKB-KW"/>
</dbReference>
<dbReference type="Pfam" id="PF03460">
    <property type="entry name" value="NIR_SIR_ferr"/>
    <property type="match status" value="2"/>
</dbReference>
<evidence type="ECO:0000313" key="18">
    <source>
        <dbReference type="Proteomes" id="UP001174909"/>
    </source>
</evidence>
<dbReference type="SUPFAM" id="SSF64307">
    <property type="entry name" value="SirA-like"/>
    <property type="match status" value="1"/>
</dbReference>
<evidence type="ECO:0000256" key="5">
    <source>
        <dbReference type="ARBA" id="ARBA00022617"/>
    </source>
</evidence>
<dbReference type="InterPro" id="IPR036136">
    <property type="entry name" value="Nit/Sulf_reduc_fer-like_dom_sf"/>
</dbReference>
<comment type="pathway">
    <text evidence="2">Nitrogen metabolism; nitrate reduction (assimilation).</text>
</comment>
<dbReference type="AlphaFoldDB" id="A0AA35WKL1"/>
<comment type="catalytic activity">
    <reaction evidence="12">
        <text>6 oxidized [2Fe-2S]-[ferredoxin] + NH4(+) + 2 H2O = nitrite + 6 reduced [2Fe-2S]-[ferredoxin] + 8 H(+)</text>
        <dbReference type="Rhea" id="RHEA:18041"/>
        <dbReference type="Rhea" id="RHEA-COMP:10000"/>
        <dbReference type="Rhea" id="RHEA-COMP:10001"/>
        <dbReference type="ChEBI" id="CHEBI:15377"/>
        <dbReference type="ChEBI" id="CHEBI:15378"/>
        <dbReference type="ChEBI" id="CHEBI:16301"/>
        <dbReference type="ChEBI" id="CHEBI:28938"/>
        <dbReference type="ChEBI" id="CHEBI:33737"/>
        <dbReference type="ChEBI" id="CHEBI:33738"/>
        <dbReference type="EC" id="1.7.7.1"/>
    </reaction>
</comment>
<proteinExistence type="inferred from homology"/>
<feature type="compositionally biased region" description="Basic residues" evidence="13">
    <location>
        <begin position="700"/>
        <end position="712"/>
    </location>
</feature>
<dbReference type="Proteomes" id="UP001174909">
    <property type="component" value="Unassembled WGS sequence"/>
</dbReference>
<dbReference type="InterPro" id="IPR051329">
    <property type="entry name" value="NIR_SIR_4Fe-4S"/>
</dbReference>
<evidence type="ECO:0000256" key="12">
    <source>
        <dbReference type="ARBA" id="ARBA00048538"/>
    </source>
</evidence>
<evidence type="ECO:0000256" key="10">
    <source>
        <dbReference type="ARBA" id="ARBA00038893"/>
    </source>
</evidence>
<evidence type="ECO:0000256" key="7">
    <source>
        <dbReference type="ARBA" id="ARBA00023002"/>
    </source>
</evidence>
<evidence type="ECO:0000259" key="16">
    <source>
        <dbReference type="Pfam" id="PF03460"/>
    </source>
</evidence>
<evidence type="ECO:0000256" key="8">
    <source>
        <dbReference type="ARBA" id="ARBA00023004"/>
    </source>
</evidence>
<dbReference type="Pfam" id="PF01077">
    <property type="entry name" value="NIR_SIR"/>
    <property type="match status" value="2"/>
</dbReference>
<dbReference type="EC" id="1.7.7.1" evidence="10"/>
<evidence type="ECO:0000256" key="3">
    <source>
        <dbReference type="ARBA" id="ARBA00010429"/>
    </source>
</evidence>
<feature type="domain" description="Nitrite/Sulfite reductase ferredoxin-like" evidence="16">
    <location>
        <begin position="52"/>
        <end position="118"/>
    </location>
</feature>
<dbReference type="Gene3D" id="3.30.110.40">
    <property type="entry name" value="TusA-like domain"/>
    <property type="match status" value="1"/>
</dbReference>
<dbReference type="PANTHER" id="PTHR32439:SF9">
    <property type="entry name" value="BLR3264 PROTEIN"/>
    <property type="match status" value="1"/>
</dbReference>
<dbReference type="InterPro" id="IPR045854">
    <property type="entry name" value="NO2/SO3_Rdtase_4Fe4S_sf"/>
</dbReference>
<evidence type="ECO:0000256" key="4">
    <source>
        <dbReference type="ARBA" id="ARBA00022485"/>
    </source>
</evidence>
<evidence type="ECO:0000313" key="17">
    <source>
        <dbReference type="EMBL" id="CAI8024908.1"/>
    </source>
</evidence>
<keyword evidence="5" id="KW-0349">Heme</keyword>
<organism evidence="17 18">
    <name type="scientific">Geodia barretti</name>
    <name type="common">Barrett's horny sponge</name>
    <dbReference type="NCBI Taxonomy" id="519541"/>
    <lineage>
        <taxon>Eukaryota</taxon>
        <taxon>Metazoa</taxon>
        <taxon>Porifera</taxon>
        <taxon>Demospongiae</taxon>
        <taxon>Heteroscleromorpha</taxon>
        <taxon>Tetractinellida</taxon>
        <taxon>Astrophorina</taxon>
        <taxon>Geodiidae</taxon>
        <taxon>Geodia</taxon>
    </lineage>
</organism>
<name>A0AA35WKL1_GEOBA</name>
<dbReference type="GO" id="GO:0051539">
    <property type="term" value="F:4 iron, 4 sulfur cluster binding"/>
    <property type="evidence" value="ECO:0007669"/>
    <property type="project" value="UniProtKB-KW"/>
</dbReference>
<dbReference type="GO" id="GO:0048307">
    <property type="term" value="F:ferredoxin-nitrite reductase activity"/>
    <property type="evidence" value="ECO:0007669"/>
    <property type="project" value="UniProtKB-EC"/>
</dbReference>